<name>A0A8C0RVJ7_CANLF</name>
<dbReference type="GO" id="GO:0004488">
    <property type="term" value="F:methylenetetrahydrofolate dehydrogenase (NADP+) activity"/>
    <property type="evidence" value="ECO:0007669"/>
    <property type="project" value="InterPro"/>
</dbReference>
<dbReference type="PANTHER" id="PTHR48099">
    <property type="entry name" value="C-1-TETRAHYDROFOLATE SYNTHASE, CYTOPLASMIC-RELATED"/>
    <property type="match status" value="1"/>
</dbReference>
<dbReference type="InterPro" id="IPR020630">
    <property type="entry name" value="THF_DH/CycHdrlase_cat_dom"/>
</dbReference>
<feature type="domain" description="Tetrahydrofolate dehydrogenase/cyclohydrolase catalytic" evidence="4">
    <location>
        <begin position="11"/>
        <end position="74"/>
    </location>
</feature>
<keyword evidence="2" id="KW-0511">Multifunctional enzyme</keyword>
<proteinExistence type="predicted"/>
<sequence length="110" mass="12005">SHDISRNPEREGGLCSTHIKLPRTATESEVLKYVASLNEDLTVHGFIVQLPLDSENPINTEAVVNAVVPEKDVDRLTSISAGKLARGDLNDCFIHRTPKGCLELIKETGV</sequence>
<dbReference type="PRINTS" id="PR00085">
    <property type="entry name" value="THFDHDRGNASE"/>
</dbReference>
<dbReference type="PANTHER" id="PTHR48099:SF1">
    <property type="entry name" value="C-1-TETRAHYDROFOLATE SYNTHASE, CYTOPLASMIC"/>
    <property type="match status" value="1"/>
</dbReference>
<reference evidence="6" key="3">
    <citation type="submission" date="2025-05" db="UniProtKB">
        <authorList>
            <consortium name="Ensembl"/>
        </authorList>
    </citation>
    <scope>IDENTIFICATION</scope>
</reference>
<dbReference type="InterPro" id="IPR020867">
    <property type="entry name" value="THF_DH/CycHdrlase_CS"/>
</dbReference>
<evidence type="ECO:0000313" key="7">
    <source>
        <dbReference type="Proteomes" id="UP000002254"/>
    </source>
</evidence>
<dbReference type="Ensembl" id="ENSCAFT00000080186.2">
    <property type="protein sequence ID" value="ENSCAFP00000056380.2"/>
    <property type="gene ID" value="ENSCAFG00000042106.2"/>
</dbReference>
<protein>
    <recommendedName>
        <fullName evidence="1">methenyltetrahydrofolate cyclohydrolase</fullName>
        <ecNumber evidence="1">3.5.4.9</ecNumber>
    </recommendedName>
</protein>
<reference evidence="6" key="2">
    <citation type="submission" date="2018-10" db="EMBL/GenBank/DDBJ databases">
        <title>De novo assembly of a Great Dane genome.</title>
        <authorList>
            <person name="Kidd J.M."/>
            <person name="Pendleton A.L."/>
            <person name="Shen F."/>
            <person name="Emery S."/>
        </authorList>
    </citation>
    <scope>NUCLEOTIDE SEQUENCE [LARGE SCALE GENOMIC DNA]</scope>
    <source>
        <strain evidence="6">Great Dane</strain>
    </source>
</reference>
<dbReference type="GO" id="GO:0044281">
    <property type="term" value="P:small molecule metabolic process"/>
    <property type="evidence" value="ECO:0007669"/>
    <property type="project" value="UniProtKB-ARBA"/>
</dbReference>
<accession>A0A8C0RVJ7</accession>
<dbReference type="EC" id="3.5.4.9" evidence="1"/>
<organism evidence="6 8">
    <name type="scientific">Canis lupus familiaris</name>
    <name type="common">Dog</name>
    <name type="synonym">Canis familiaris</name>
    <dbReference type="NCBI Taxonomy" id="9615"/>
    <lineage>
        <taxon>Eukaryota</taxon>
        <taxon>Metazoa</taxon>
        <taxon>Chordata</taxon>
        <taxon>Craniata</taxon>
        <taxon>Vertebrata</taxon>
        <taxon>Euteleostomi</taxon>
        <taxon>Mammalia</taxon>
        <taxon>Eutheria</taxon>
        <taxon>Laurasiatheria</taxon>
        <taxon>Carnivora</taxon>
        <taxon>Caniformia</taxon>
        <taxon>Canidae</taxon>
        <taxon>Canis</taxon>
    </lineage>
</organism>
<dbReference type="PROSITE" id="PS00766">
    <property type="entry name" value="THF_DHG_CYH_1"/>
    <property type="match status" value="1"/>
</dbReference>
<evidence type="ECO:0000313" key="5">
    <source>
        <dbReference type="Ensembl" id="ENSCAFP00000056380.2"/>
    </source>
</evidence>
<evidence type="ECO:0000313" key="6">
    <source>
        <dbReference type="Ensembl" id="ENSCAFP00040002819.1"/>
    </source>
</evidence>
<accession>A0A8P0T8K3</accession>
<dbReference type="Proteomes" id="UP000002254">
    <property type="component" value="Chromosome 1"/>
</dbReference>
<dbReference type="GO" id="GO:0004477">
    <property type="term" value="F:methenyltetrahydrofolate cyclohydrolase activity"/>
    <property type="evidence" value="ECO:0007669"/>
    <property type="project" value="UniProtKB-EC"/>
</dbReference>
<dbReference type="Gene3D" id="3.40.50.720">
    <property type="entry name" value="NAD(P)-binding Rossmann-like Domain"/>
    <property type="match status" value="1"/>
</dbReference>
<evidence type="ECO:0000313" key="8">
    <source>
        <dbReference type="Proteomes" id="UP000694542"/>
    </source>
</evidence>
<dbReference type="Proteomes" id="UP000694542">
    <property type="component" value="Chromosome 1"/>
</dbReference>
<dbReference type="InterPro" id="IPR000672">
    <property type="entry name" value="THF_DH/CycHdrlase"/>
</dbReference>
<evidence type="ECO:0000256" key="1">
    <source>
        <dbReference type="ARBA" id="ARBA00012776"/>
    </source>
</evidence>
<evidence type="ECO:0000256" key="3">
    <source>
        <dbReference type="ARBA" id="ARBA00036357"/>
    </source>
</evidence>
<dbReference type="Gene3D" id="3.40.50.10860">
    <property type="entry name" value="Leucine Dehydrogenase, chain A, domain 1"/>
    <property type="match status" value="1"/>
</dbReference>
<dbReference type="Pfam" id="PF00763">
    <property type="entry name" value="THF_DHG_CYH"/>
    <property type="match status" value="1"/>
</dbReference>
<dbReference type="Ensembl" id="ENSCAFT00040003290.1">
    <property type="protein sequence ID" value="ENSCAFP00040002819.1"/>
    <property type="gene ID" value="ENSCAFG00040001746.1"/>
</dbReference>
<dbReference type="SUPFAM" id="SSF53223">
    <property type="entry name" value="Aminoacid dehydrogenase-like, N-terminal domain"/>
    <property type="match status" value="1"/>
</dbReference>
<evidence type="ECO:0000256" key="2">
    <source>
        <dbReference type="ARBA" id="ARBA00023268"/>
    </source>
</evidence>
<evidence type="ECO:0000259" key="4">
    <source>
        <dbReference type="Pfam" id="PF00763"/>
    </source>
</evidence>
<comment type="catalytic activity">
    <reaction evidence="3">
        <text>(6R)-5,10-methenyltetrahydrofolate + H2O = (6R)-10-formyltetrahydrofolate + H(+)</text>
        <dbReference type="Rhea" id="RHEA:23700"/>
        <dbReference type="ChEBI" id="CHEBI:15377"/>
        <dbReference type="ChEBI" id="CHEBI:15378"/>
        <dbReference type="ChEBI" id="CHEBI:57455"/>
        <dbReference type="ChEBI" id="CHEBI:195366"/>
        <dbReference type="EC" id="3.5.4.9"/>
    </reaction>
</comment>
<dbReference type="AlphaFoldDB" id="A0A8C0RVJ7"/>
<dbReference type="GO" id="GO:0006760">
    <property type="term" value="P:folic acid-containing compound metabolic process"/>
    <property type="evidence" value="ECO:0007669"/>
    <property type="project" value="UniProtKB-ARBA"/>
</dbReference>
<dbReference type="InterPro" id="IPR046346">
    <property type="entry name" value="Aminoacid_DH-like_N_sf"/>
</dbReference>
<reference evidence="5 7" key="1">
    <citation type="journal article" date="2005" name="Nature">
        <title>Genome sequence, comparative analysis and haplotype structure of the domestic dog.</title>
        <authorList>
            <consortium name="Broad Sequencing Platform"/>
            <person name="Lindblad-Toh K."/>
            <person name="Wade C.M."/>
            <person name="Mikkelsen T.S."/>
            <person name="Karlsson E.K."/>
            <person name="Jaffe D.B."/>
            <person name="Kamal M."/>
            <person name="Clamp M."/>
            <person name="Chang J.L."/>
            <person name="Kulbokas E.J. III"/>
            <person name="Zody M.C."/>
            <person name="Mauceli E."/>
            <person name="Xie X."/>
            <person name="Breen M."/>
            <person name="Wayne R.K."/>
            <person name="Ostrander E.A."/>
            <person name="Ponting C.P."/>
            <person name="Galibert F."/>
            <person name="Smith D.R."/>
            <person name="DeJong P.J."/>
            <person name="Kirkness E."/>
            <person name="Alvarez P."/>
            <person name="Biagi T."/>
            <person name="Brockman W."/>
            <person name="Butler J."/>
            <person name="Chin C.W."/>
            <person name="Cook A."/>
            <person name="Cuff J."/>
            <person name="Daly M.J."/>
            <person name="DeCaprio D."/>
            <person name="Gnerre S."/>
            <person name="Grabherr M."/>
            <person name="Kellis M."/>
            <person name="Kleber M."/>
            <person name="Bardeleben C."/>
            <person name="Goodstadt L."/>
            <person name="Heger A."/>
            <person name="Hitte C."/>
            <person name="Kim L."/>
            <person name="Koepfli K.P."/>
            <person name="Parker H.G."/>
            <person name="Pollinger J.P."/>
            <person name="Searle S.M."/>
            <person name="Sutter N.B."/>
            <person name="Thomas R."/>
            <person name="Webber C."/>
            <person name="Baldwin J."/>
            <person name="Abebe A."/>
            <person name="Abouelleil A."/>
            <person name="Aftuck L."/>
            <person name="Ait-Zahra M."/>
            <person name="Aldredge T."/>
            <person name="Allen N."/>
            <person name="An P."/>
            <person name="Anderson S."/>
            <person name="Antoine C."/>
            <person name="Arachchi H."/>
            <person name="Aslam A."/>
            <person name="Ayotte L."/>
            <person name="Bachantsang P."/>
            <person name="Barry A."/>
            <person name="Bayul T."/>
            <person name="Benamara M."/>
            <person name="Berlin A."/>
            <person name="Bessette D."/>
            <person name="Blitshteyn B."/>
            <person name="Bloom T."/>
            <person name="Blye J."/>
            <person name="Boguslavskiy L."/>
            <person name="Bonnet C."/>
            <person name="Boukhgalter B."/>
            <person name="Brown A."/>
            <person name="Cahill P."/>
            <person name="Calixte N."/>
            <person name="Camarata J."/>
            <person name="Cheshatsang Y."/>
            <person name="Chu J."/>
            <person name="Citroen M."/>
            <person name="Collymore A."/>
            <person name="Cooke P."/>
            <person name="Dawoe T."/>
            <person name="Daza R."/>
            <person name="Decktor K."/>
            <person name="DeGray S."/>
            <person name="Dhargay N."/>
            <person name="Dooley K."/>
            <person name="Dooley K."/>
            <person name="Dorje P."/>
            <person name="Dorjee K."/>
            <person name="Dorris L."/>
            <person name="Duffey N."/>
            <person name="Dupes A."/>
            <person name="Egbiremolen O."/>
            <person name="Elong R."/>
            <person name="Falk J."/>
            <person name="Farina A."/>
            <person name="Faro S."/>
            <person name="Ferguson D."/>
            <person name="Ferreira P."/>
            <person name="Fisher S."/>
            <person name="FitzGerald M."/>
            <person name="Foley K."/>
            <person name="Foley C."/>
            <person name="Franke A."/>
            <person name="Friedrich D."/>
            <person name="Gage D."/>
            <person name="Garber M."/>
            <person name="Gearin G."/>
            <person name="Giannoukos G."/>
            <person name="Goode T."/>
            <person name="Goyette A."/>
            <person name="Graham J."/>
            <person name="Grandbois E."/>
            <person name="Gyaltsen K."/>
            <person name="Hafez N."/>
            <person name="Hagopian D."/>
            <person name="Hagos B."/>
            <person name="Hall J."/>
            <person name="Healy C."/>
            <person name="Hegarty R."/>
            <person name="Honan T."/>
            <person name="Horn A."/>
            <person name="Houde N."/>
            <person name="Hughes L."/>
            <person name="Hunnicutt L."/>
            <person name="Husby M."/>
            <person name="Jester B."/>
            <person name="Jones C."/>
            <person name="Kamat A."/>
            <person name="Kanga B."/>
            <person name="Kells C."/>
            <person name="Khazanovich D."/>
            <person name="Kieu A.C."/>
            <person name="Kisner P."/>
            <person name="Kumar M."/>
            <person name="Lance K."/>
            <person name="Landers T."/>
            <person name="Lara M."/>
            <person name="Lee W."/>
            <person name="Leger J.P."/>
            <person name="Lennon N."/>
            <person name="Leuper L."/>
            <person name="LeVine S."/>
            <person name="Liu J."/>
            <person name="Liu X."/>
            <person name="Lokyitsang Y."/>
            <person name="Lokyitsang T."/>
            <person name="Lui A."/>
            <person name="Macdonald J."/>
            <person name="Major J."/>
            <person name="Marabella R."/>
            <person name="Maru K."/>
            <person name="Matthews C."/>
            <person name="McDonough S."/>
            <person name="Mehta T."/>
            <person name="Meldrim J."/>
            <person name="Melnikov A."/>
            <person name="Meneus L."/>
            <person name="Mihalev A."/>
            <person name="Mihova T."/>
            <person name="Miller K."/>
            <person name="Mittelman R."/>
            <person name="Mlenga V."/>
            <person name="Mulrain L."/>
            <person name="Munson G."/>
            <person name="Navidi A."/>
            <person name="Naylor J."/>
            <person name="Nguyen T."/>
            <person name="Nguyen N."/>
            <person name="Nguyen C."/>
            <person name="Nguyen T."/>
            <person name="Nicol R."/>
            <person name="Norbu N."/>
            <person name="Norbu C."/>
            <person name="Novod N."/>
            <person name="Nyima T."/>
            <person name="Olandt P."/>
            <person name="O'Neill B."/>
            <person name="O'Neill K."/>
            <person name="Osman S."/>
            <person name="Oyono L."/>
            <person name="Patti C."/>
            <person name="Perrin D."/>
            <person name="Phunkhang P."/>
            <person name="Pierre F."/>
            <person name="Priest M."/>
            <person name="Rachupka A."/>
            <person name="Raghuraman S."/>
            <person name="Rameau R."/>
            <person name="Ray V."/>
            <person name="Raymond C."/>
            <person name="Rege F."/>
            <person name="Rise C."/>
            <person name="Rogers J."/>
            <person name="Rogov P."/>
            <person name="Sahalie J."/>
            <person name="Settipalli S."/>
            <person name="Sharpe T."/>
            <person name="Shea T."/>
            <person name="Sheehan M."/>
            <person name="Sherpa N."/>
            <person name="Shi J."/>
            <person name="Shih D."/>
            <person name="Sloan J."/>
            <person name="Smith C."/>
            <person name="Sparrow T."/>
            <person name="Stalker J."/>
            <person name="Stange-Thomann N."/>
            <person name="Stavropoulos S."/>
            <person name="Stone C."/>
            <person name="Stone S."/>
            <person name="Sykes S."/>
            <person name="Tchuinga P."/>
            <person name="Tenzing P."/>
            <person name="Tesfaye S."/>
            <person name="Thoulutsang D."/>
            <person name="Thoulutsang Y."/>
            <person name="Topham K."/>
            <person name="Topping I."/>
            <person name="Tsamla T."/>
            <person name="Vassiliev H."/>
            <person name="Venkataraman V."/>
            <person name="Vo A."/>
            <person name="Wangchuk T."/>
            <person name="Wangdi T."/>
            <person name="Weiand M."/>
            <person name="Wilkinson J."/>
            <person name="Wilson A."/>
            <person name="Yadav S."/>
            <person name="Yang S."/>
            <person name="Yang X."/>
            <person name="Young G."/>
            <person name="Yu Q."/>
            <person name="Zainoun J."/>
            <person name="Zembek L."/>
            <person name="Zimmer A."/>
            <person name="Lander E.S."/>
        </authorList>
    </citation>
    <scope>NUCLEOTIDE SEQUENCE [LARGE SCALE GENOMIC DNA]</scope>
    <source>
        <strain evidence="5">Boxer</strain>
    </source>
</reference>